<evidence type="ECO:0000256" key="3">
    <source>
        <dbReference type="ARBA" id="ARBA00018242"/>
    </source>
</evidence>
<dbReference type="EMBL" id="CP119943">
    <property type="protein sequence ID" value="WFC97312.1"/>
    <property type="molecule type" value="Genomic_DNA"/>
</dbReference>
<evidence type="ECO:0000259" key="9">
    <source>
        <dbReference type="SMART" id="SM00500"/>
    </source>
</evidence>
<dbReference type="AlphaFoldDB" id="A0AAJ5YTJ5"/>
<keyword evidence="7" id="KW-0539">Nucleus</keyword>
<dbReference type="PANTHER" id="PTHR13007:SF19">
    <property type="entry name" value="PRE-MRNA-SPLICING FACTOR 18"/>
    <property type="match status" value="1"/>
</dbReference>
<evidence type="ECO:0000313" key="10">
    <source>
        <dbReference type="EMBL" id="WFC97312.1"/>
    </source>
</evidence>
<proteinExistence type="inferred from homology"/>
<reference evidence="10 11" key="1">
    <citation type="submission" date="2023-03" db="EMBL/GenBank/DDBJ databases">
        <title>Mating type loci evolution in Malassezia.</title>
        <authorList>
            <person name="Coelho M.A."/>
        </authorList>
    </citation>
    <scope>NUCLEOTIDE SEQUENCE [LARGE SCALE GENOMIC DNA]</scope>
    <source>
        <strain evidence="10 11">CBS 9725</strain>
    </source>
</reference>
<evidence type="ECO:0000256" key="4">
    <source>
        <dbReference type="ARBA" id="ARBA00022664"/>
    </source>
</evidence>
<comment type="subcellular location">
    <subcellularLocation>
        <location evidence="1">Nucleus</location>
    </subcellularLocation>
</comment>
<dbReference type="PANTHER" id="PTHR13007">
    <property type="entry name" value="PRE-MRNA SPLICING FACTOR-RELATED"/>
    <property type="match status" value="1"/>
</dbReference>
<feature type="compositionally biased region" description="Basic and acidic residues" evidence="8">
    <location>
        <begin position="156"/>
        <end position="171"/>
    </location>
</feature>
<dbReference type="SUPFAM" id="SSF47938">
    <property type="entry name" value="Functional domain of the splicing factor Prp18"/>
    <property type="match status" value="1"/>
</dbReference>
<keyword evidence="11" id="KW-1185">Reference proteome</keyword>
<dbReference type="InterPro" id="IPR014906">
    <property type="entry name" value="PRP4-like"/>
</dbReference>
<organism evidence="10 11">
    <name type="scientific">Malassezia yamatoensis</name>
    <dbReference type="NCBI Taxonomy" id="253288"/>
    <lineage>
        <taxon>Eukaryota</taxon>
        <taxon>Fungi</taxon>
        <taxon>Dikarya</taxon>
        <taxon>Basidiomycota</taxon>
        <taxon>Ustilaginomycotina</taxon>
        <taxon>Malasseziomycetes</taxon>
        <taxon>Malasseziales</taxon>
        <taxon>Malasseziaceae</taxon>
        <taxon>Malassezia</taxon>
    </lineage>
</organism>
<feature type="region of interest" description="Disordered" evidence="8">
    <location>
        <begin position="1"/>
        <end position="53"/>
    </location>
</feature>
<accession>A0AAJ5YTJ5</accession>
<feature type="compositionally biased region" description="Basic and acidic residues" evidence="8">
    <location>
        <begin position="27"/>
        <end position="45"/>
    </location>
</feature>
<dbReference type="GO" id="GO:0071021">
    <property type="term" value="C:U2-type post-spliceosomal complex"/>
    <property type="evidence" value="ECO:0007669"/>
    <property type="project" value="TreeGrafter"/>
</dbReference>
<evidence type="ECO:0000256" key="6">
    <source>
        <dbReference type="ARBA" id="ARBA00023187"/>
    </source>
</evidence>
<dbReference type="Pfam" id="PF08799">
    <property type="entry name" value="PRP4"/>
    <property type="match status" value="1"/>
</dbReference>
<comment type="similarity">
    <text evidence="2">Belongs to the PRP18 family.</text>
</comment>
<dbReference type="InterPro" id="IPR039979">
    <property type="entry name" value="PRPF18"/>
</dbReference>
<dbReference type="SUPFAM" id="SSF158230">
    <property type="entry name" value="PRP4-like"/>
    <property type="match status" value="1"/>
</dbReference>
<keyword evidence="5" id="KW-0747">Spliceosome</keyword>
<dbReference type="SMART" id="SM00500">
    <property type="entry name" value="SFM"/>
    <property type="match status" value="1"/>
</dbReference>
<sequence length="328" mass="37652">MEALKAQIQARKRQATDGDDLSSKYIRRGDLRAKTESKQTVETDARPPTPPVARVLSSEVDEQPELFSIPDDETIQRLRRRREPIKLFGETEKDRRLRLRAIELVEEHGGDPHGRYDSAKLKQKAEEFDRRDEDKQLSSSNKQNVSQHQDNDASVEDAKPSNDKTSADQRDGVGMNSLLDLELIRKDTGRVYPIIYYTLKGLLNEWGESLAQRSDDIKFTAQGRALTATHIQTREYLKPLFKGLRRRQREYRMANDSYLQLSIGNAPWPIGVTAVGIHERSGQEKLYTTNVAHVLNDEESRKYIQSLKRLMTFAQTKYPPKDISKLMG</sequence>
<dbReference type="GO" id="GO:0046540">
    <property type="term" value="C:U4/U6 x U5 tri-snRNP complex"/>
    <property type="evidence" value="ECO:0007669"/>
    <property type="project" value="TreeGrafter"/>
</dbReference>
<evidence type="ECO:0000256" key="5">
    <source>
        <dbReference type="ARBA" id="ARBA00022728"/>
    </source>
</evidence>
<protein>
    <recommendedName>
        <fullName evidence="3">Pre-mRNA-splicing factor 18</fullName>
    </recommendedName>
</protein>
<dbReference type="Gene3D" id="1.20.940.10">
    <property type="entry name" value="Functional domain of the splicing factor Prp18"/>
    <property type="match status" value="2"/>
</dbReference>
<feature type="domain" description="Pre-mRNA processing factor 4 (PRP4)-like" evidence="9">
    <location>
        <begin position="69"/>
        <end position="120"/>
    </location>
</feature>
<evidence type="ECO:0000256" key="2">
    <source>
        <dbReference type="ARBA" id="ARBA00008137"/>
    </source>
</evidence>
<keyword evidence="6" id="KW-0508">mRNA splicing</keyword>
<dbReference type="Gene3D" id="4.10.280.110">
    <property type="entry name" value="Pre-mRNA processing factor 4 domain"/>
    <property type="match status" value="1"/>
</dbReference>
<dbReference type="GO" id="GO:0000350">
    <property type="term" value="P:generation of catalytic spliceosome for second transesterification step"/>
    <property type="evidence" value="ECO:0007669"/>
    <property type="project" value="TreeGrafter"/>
</dbReference>
<dbReference type="Pfam" id="PF02840">
    <property type="entry name" value="Prp18"/>
    <property type="match status" value="1"/>
</dbReference>
<dbReference type="InterPro" id="IPR004098">
    <property type="entry name" value="Prp18"/>
</dbReference>
<evidence type="ECO:0000256" key="7">
    <source>
        <dbReference type="ARBA" id="ARBA00023242"/>
    </source>
</evidence>
<keyword evidence="4" id="KW-0507">mRNA processing</keyword>
<dbReference type="GO" id="GO:0005682">
    <property type="term" value="C:U5 snRNP"/>
    <property type="evidence" value="ECO:0007669"/>
    <property type="project" value="TreeGrafter"/>
</dbReference>
<feature type="region of interest" description="Disordered" evidence="8">
    <location>
        <begin position="124"/>
        <end position="172"/>
    </location>
</feature>
<dbReference type="Proteomes" id="UP001219567">
    <property type="component" value="Chromosome 1"/>
</dbReference>
<gene>
    <name evidence="10" type="ORF">MYAM1_000022</name>
</gene>
<evidence type="ECO:0000313" key="11">
    <source>
        <dbReference type="Proteomes" id="UP001219567"/>
    </source>
</evidence>
<feature type="compositionally biased region" description="Basic and acidic residues" evidence="8">
    <location>
        <begin position="124"/>
        <end position="136"/>
    </location>
</feature>
<evidence type="ECO:0000256" key="1">
    <source>
        <dbReference type="ARBA" id="ARBA00004123"/>
    </source>
</evidence>
<evidence type="ECO:0000256" key="8">
    <source>
        <dbReference type="SAM" id="MobiDB-lite"/>
    </source>
</evidence>
<feature type="compositionally biased region" description="Polar residues" evidence="8">
    <location>
        <begin position="137"/>
        <end position="148"/>
    </location>
</feature>
<dbReference type="InterPro" id="IPR036285">
    <property type="entry name" value="PRP4-like_sf"/>
</dbReference>
<name>A0AAJ5YTJ5_9BASI</name>